<evidence type="ECO:0000313" key="2">
    <source>
        <dbReference type="Proteomes" id="UP000823889"/>
    </source>
</evidence>
<name>A0A9D2RJU9_9BURK</name>
<proteinExistence type="predicted"/>
<dbReference type="EMBL" id="DWUQ01000103">
    <property type="protein sequence ID" value="HJD44378.1"/>
    <property type="molecule type" value="Genomic_DNA"/>
</dbReference>
<dbReference type="AlphaFoldDB" id="A0A9D2RJU9"/>
<comment type="caution">
    <text evidence="1">The sequence shown here is derived from an EMBL/GenBank/DDBJ whole genome shotgun (WGS) entry which is preliminary data.</text>
</comment>
<dbReference type="Proteomes" id="UP000823889">
    <property type="component" value="Unassembled WGS sequence"/>
</dbReference>
<accession>A0A9D2RJU9</accession>
<reference evidence="1" key="2">
    <citation type="submission" date="2021-04" db="EMBL/GenBank/DDBJ databases">
        <authorList>
            <person name="Gilroy R."/>
        </authorList>
    </citation>
    <scope>NUCLEOTIDE SEQUENCE</scope>
    <source>
        <strain evidence="1">9264</strain>
    </source>
</reference>
<organism evidence="1 2">
    <name type="scientific">Candidatus Paenalcaligenes intestinipullorum</name>
    <dbReference type="NCBI Taxonomy" id="2838718"/>
    <lineage>
        <taxon>Bacteria</taxon>
        <taxon>Pseudomonadati</taxon>
        <taxon>Pseudomonadota</taxon>
        <taxon>Betaproteobacteria</taxon>
        <taxon>Burkholderiales</taxon>
        <taxon>Alcaligenaceae</taxon>
        <taxon>Paenalcaligenes</taxon>
    </lineage>
</organism>
<evidence type="ECO:0000313" key="1">
    <source>
        <dbReference type="EMBL" id="HJD44378.1"/>
    </source>
</evidence>
<sequence>MPTSHYLSLHAAVEAHKAEFTSVIRAGIQEALLAMNSEEIKAAFFSASDVASDLTSTQRAA</sequence>
<protein>
    <submittedName>
        <fullName evidence="1">Uncharacterized protein</fullName>
    </submittedName>
</protein>
<gene>
    <name evidence="1" type="ORF">H9906_05025</name>
</gene>
<reference evidence="1" key="1">
    <citation type="journal article" date="2021" name="PeerJ">
        <title>Extensive microbial diversity within the chicken gut microbiome revealed by metagenomics and culture.</title>
        <authorList>
            <person name="Gilroy R."/>
            <person name="Ravi A."/>
            <person name="Getino M."/>
            <person name="Pursley I."/>
            <person name="Horton D.L."/>
            <person name="Alikhan N.F."/>
            <person name="Baker D."/>
            <person name="Gharbi K."/>
            <person name="Hall N."/>
            <person name="Watson M."/>
            <person name="Adriaenssens E.M."/>
            <person name="Foster-Nyarko E."/>
            <person name="Jarju S."/>
            <person name="Secka A."/>
            <person name="Antonio M."/>
            <person name="Oren A."/>
            <person name="Chaudhuri R.R."/>
            <person name="La Ragione R."/>
            <person name="Hildebrand F."/>
            <person name="Pallen M.J."/>
        </authorList>
    </citation>
    <scope>NUCLEOTIDE SEQUENCE</scope>
    <source>
        <strain evidence="1">9264</strain>
    </source>
</reference>